<dbReference type="RefSeq" id="WP_216937171.1">
    <property type="nucleotide sequence ID" value="NZ_CP077062.1"/>
</dbReference>
<dbReference type="KEGG" id="nps:KRR39_11905"/>
<feature type="domain" description="ATP-grasp" evidence="2">
    <location>
        <begin position="148"/>
        <end position="350"/>
    </location>
</feature>
<dbReference type="GO" id="GO:0046872">
    <property type="term" value="F:metal ion binding"/>
    <property type="evidence" value="ECO:0007669"/>
    <property type="project" value="InterPro"/>
</dbReference>
<evidence type="ECO:0000313" key="4">
    <source>
        <dbReference type="Proteomes" id="UP000683575"/>
    </source>
</evidence>
<evidence type="ECO:0000256" key="1">
    <source>
        <dbReference type="PROSITE-ProRule" id="PRU00409"/>
    </source>
</evidence>
<keyword evidence="1" id="KW-0067">ATP-binding</keyword>
<organism evidence="3 4">
    <name type="scientific">Nocardioides panacis</name>
    <dbReference type="NCBI Taxonomy" id="2849501"/>
    <lineage>
        <taxon>Bacteria</taxon>
        <taxon>Bacillati</taxon>
        <taxon>Actinomycetota</taxon>
        <taxon>Actinomycetes</taxon>
        <taxon>Propionibacteriales</taxon>
        <taxon>Nocardioidaceae</taxon>
        <taxon>Nocardioides</taxon>
    </lineage>
</organism>
<evidence type="ECO:0000259" key="2">
    <source>
        <dbReference type="PROSITE" id="PS50975"/>
    </source>
</evidence>
<dbReference type="AlphaFoldDB" id="A0A975SVQ1"/>
<dbReference type="InterPro" id="IPR011761">
    <property type="entry name" value="ATP-grasp"/>
</dbReference>
<dbReference type="Proteomes" id="UP000683575">
    <property type="component" value="Chromosome"/>
</dbReference>
<name>A0A975SVQ1_9ACTN</name>
<dbReference type="GO" id="GO:0005524">
    <property type="term" value="F:ATP binding"/>
    <property type="evidence" value="ECO:0007669"/>
    <property type="project" value="UniProtKB-UniRule"/>
</dbReference>
<keyword evidence="4" id="KW-1185">Reference proteome</keyword>
<dbReference type="EMBL" id="CP077062">
    <property type="protein sequence ID" value="QWZ06330.1"/>
    <property type="molecule type" value="Genomic_DNA"/>
</dbReference>
<accession>A0A975SVQ1</accession>
<keyword evidence="1" id="KW-0547">Nucleotide-binding</keyword>
<evidence type="ECO:0000313" key="3">
    <source>
        <dbReference type="EMBL" id="QWZ06330.1"/>
    </source>
</evidence>
<proteinExistence type="predicted"/>
<reference evidence="3" key="1">
    <citation type="submission" date="2021-06" db="EMBL/GenBank/DDBJ databases">
        <title>Complete genome sequence of Nocardioides sp. G188.</title>
        <authorList>
            <person name="Im W.-T."/>
        </authorList>
    </citation>
    <scope>NUCLEOTIDE SEQUENCE</scope>
    <source>
        <strain evidence="3">G188</strain>
    </source>
</reference>
<gene>
    <name evidence="3" type="ORF">KRR39_11905</name>
</gene>
<protein>
    <recommendedName>
        <fullName evidence="2">ATP-grasp domain-containing protein</fullName>
    </recommendedName>
</protein>
<dbReference type="PROSITE" id="PS50975">
    <property type="entry name" value="ATP_GRASP"/>
    <property type="match status" value="1"/>
</dbReference>
<sequence length="466" mass="49385">MDLSDVGERTLWRAHLGGLLRGRAVVCGLAPLAGYGDLVALLEQVGARRPLLVATGLGAGATPSAEQADVVLLEVEDRPTMTEDLRRQDAVAHALPDAVRRAVDAYDPDREAVWLVGPFIASTPIDGRPVLGGRPRAWTALEDKLVADEIWDAVGATRAPSRIVALADEAGLREAGRDLDDGQGVVWSGDARDGFNGGGDFVRRVLTDGDARAALAFFGPRCDRVRVMPFLDGVPCSIHGLVLPDGTAVLRPVELAILRGADRRFVYGGLGTTWDPPDADRAEMRELARRTGDHLRATAGYRGAFGVDGVLTADGFRPTELNARLSGGVASMARAVDGPLVNLLQLNLVSGRDPGVAAADLEAWLLPRVDADRFAKAIAMSARHLAADPFDMHVAWDGTALSRSWRPTGWTVAVGPSAAGTYCRLSTPPQPAGTRVADLNVALMRFLDAELGTGFGPVSAAPETRR</sequence>